<dbReference type="GO" id="GO:0003682">
    <property type="term" value="F:chromatin binding"/>
    <property type="evidence" value="ECO:0007669"/>
    <property type="project" value="TreeGrafter"/>
</dbReference>
<dbReference type="PANTHER" id="PTHR15111:SF0">
    <property type="entry name" value="UNCONVENTIONAL PREFOLDIN RPB5 INTERACTOR 1"/>
    <property type="match status" value="1"/>
</dbReference>
<feature type="domain" description="DUF3835" evidence="3">
    <location>
        <begin position="520"/>
        <end position="595"/>
    </location>
</feature>
<feature type="compositionally biased region" description="Acidic residues" evidence="2">
    <location>
        <begin position="313"/>
        <end position="338"/>
    </location>
</feature>
<evidence type="ECO:0000313" key="4">
    <source>
        <dbReference type="EMBL" id="EOO00814.1"/>
    </source>
</evidence>
<feature type="compositionally biased region" description="Basic residues" evidence="2">
    <location>
        <begin position="586"/>
        <end position="598"/>
    </location>
</feature>
<keyword evidence="5" id="KW-1185">Reference proteome</keyword>
<dbReference type="GeneID" id="19324164"/>
<evidence type="ECO:0000256" key="2">
    <source>
        <dbReference type="SAM" id="MobiDB-lite"/>
    </source>
</evidence>
<name>R8BN93_PHAM7</name>
<evidence type="ECO:0000259" key="3">
    <source>
        <dbReference type="Pfam" id="PF12927"/>
    </source>
</evidence>
<protein>
    <submittedName>
        <fullName evidence="4">Putative udp-galactose transporter like protein</fullName>
    </submittedName>
</protein>
<dbReference type="eggNOG" id="ENOG502RP8H">
    <property type="taxonomic scope" value="Eukaryota"/>
</dbReference>
<evidence type="ECO:0000256" key="1">
    <source>
        <dbReference type="SAM" id="Coils"/>
    </source>
</evidence>
<dbReference type="Proteomes" id="UP000014074">
    <property type="component" value="Unassembled WGS sequence"/>
</dbReference>
<dbReference type="SUPFAM" id="SSF46579">
    <property type="entry name" value="Prefoldin"/>
    <property type="match status" value="1"/>
</dbReference>
<reference evidence="5" key="1">
    <citation type="journal article" date="2013" name="Genome Announc.">
        <title>Draft genome sequence of the ascomycete Phaeoacremonium aleophilum strain UCR-PA7, a causal agent of the esca disease complex in grapevines.</title>
        <authorList>
            <person name="Blanco-Ulate B."/>
            <person name="Rolshausen P."/>
            <person name="Cantu D."/>
        </authorList>
    </citation>
    <scope>NUCLEOTIDE SEQUENCE [LARGE SCALE GENOMIC DNA]</scope>
    <source>
        <strain evidence="5">UCR-PA7</strain>
    </source>
</reference>
<evidence type="ECO:0000313" key="5">
    <source>
        <dbReference type="Proteomes" id="UP000014074"/>
    </source>
</evidence>
<dbReference type="KEGG" id="tmn:UCRPA7_3782"/>
<feature type="coiled-coil region" evidence="1">
    <location>
        <begin position="98"/>
        <end position="125"/>
    </location>
</feature>
<dbReference type="EMBL" id="KB933061">
    <property type="protein sequence ID" value="EOO00814.1"/>
    <property type="molecule type" value="Genomic_DNA"/>
</dbReference>
<accession>R8BN93</accession>
<feature type="region of interest" description="Disordered" evidence="2">
    <location>
        <begin position="578"/>
        <end position="598"/>
    </location>
</feature>
<dbReference type="GO" id="GO:0000122">
    <property type="term" value="P:negative regulation of transcription by RNA polymerase II"/>
    <property type="evidence" value="ECO:0007669"/>
    <property type="project" value="TreeGrafter"/>
</dbReference>
<keyword evidence="1" id="KW-0175">Coiled coil</keyword>
<feature type="domain" description="DUF3835" evidence="3">
    <location>
        <begin position="464"/>
        <end position="482"/>
    </location>
</feature>
<sequence>MAPIKDSFLDLERHRQLLEDNVEKLRNAMLQWQLWEAEYEALKDDVETLGPEASPADLARVRRDFDGQLVTKKEVTEIFGGATLKTSEQIVSLVSRRVDYVSQNVRTLEKQLEAAENKLAAAAVISNPDVRDEEGQPVTDIIEELDDDDNVVSYRLQTPGSVQPQIREALEKAGIKDLPDGTQKPEPEQTASLDQPNEAASPVLESQVTSSTEPHEANGKHESDPEEAESRRKSVTFATDTKPGHESEDEELKAQRSRTAQRLVGIIQQAKEQEKPSSGSPIIPEDESAEDADLRREMLQYSASDIAPIVAELELDEDYSDNDEDWDDDLDDDDEDAEDKYGRYKYSLIDDDYRERMKELEQRLGFKSSRTIAEEETEENGVGDEGIGRVTIVPAPSGNPAPNESVASALSKGGSGAKVSKSVQFANALDIAPKAEQTPAAKPIKETEPRVDPLSDIVERSAVPKTTREERAKRTSKFKAARAGVQTQSGLLPKGPADAPSRFLEQDVRTAPTGPDGQTIADTLVERLDATGVKEPDELDATLLHQEAASEYHRMRNRMIQKDGGFLKENQSVVVPLDEEEGGPKRMSRFKAARLSKQ</sequence>
<dbReference type="Pfam" id="PF13758">
    <property type="entry name" value="Prefoldin_3"/>
    <property type="match status" value="1"/>
</dbReference>
<feature type="compositionally biased region" description="Basic and acidic residues" evidence="2">
    <location>
        <begin position="176"/>
        <end position="187"/>
    </location>
</feature>
<dbReference type="AlphaFoldDB" id="R8BN93"/>
<dbReference type="InterPro" id="IPR052255">
    <property type="entry name" value="RNA_pol_II_subunit5-mediator"/>
</dbReference>
<dbReference type="RefSeq" id="XP_007914514.1">
    <property type="nucleotide sequence ID" value="XM_007916323.1"/>
</dbReference>
<feature type="region of interest" description="Disordered" evidence="2">
    <location>
        <begin position="176"/>
        <end position="296"/>
    </location>
</feature>
<dbReference type="HOGENOM" id="CLU_030204_0_0_1"/>
<dbReference type="InterPro" id="IPR039553">
    <property type="entry name" value="Prefoldin-like"/>
</dbReference>
<feature type="region of interest" description="Disordered" evidence="2">
    <location>
        <begin position="310"/>
        <end position="341"/>
    </location>
</feature>
<proteinExistence type="predicted"/>
<dbReference type="InterPro" id="IPR024325">
    <property type="entry name" value="DUF3835"/>
</dbReference>
<feature type="compositionally biased region" description="Low complexity" evidence="2">
    <location>
        <begin position="405"/>
        <end position="423"/>
    </location>
</feature>
<organism evidence="4 5">
    <name type="scientific">Phaeoacremonium minimum (strain UCR-PA7)</name>
    <name type="common">Esca disease fungus</name>
    <name type="synonym">Togninia minima</name>
    <dbReference type="NCBI Taxonomy" id="1286976"/>
    <lineage>
        <taxon>Eukaryota</taxon>
        <taxon>Fungi</taxon>
        <taxon>Dikarya</taxon>
        <taxon>Ascomycota</taxon>
        <taxon>Pezizomycotina</taxon>
        <taxon>Sordariomycetes</taxon>
        <taxon>Sordariomycetidae</taxon>
        <taxon>Togniniales</taxon>
        <taxon>Togniniaceae</taxon>
        <taxon>Phaeoacremonium</taxon>
    </lineage>
</organism>
<dbReference type="Pfam" id="PF12927">
    <property type="entry name" value="DUF3835"/>
    <property type="match status" value="2"/>
</dbReference>
<dbReference type="GO" id="GO:0003714">
    <property type="term" value="F:transcription corepressor activity"/>
    <property type="evidence" value="ECO:0007669"/>
    <property type="project" value="TreeGrafter"/>
</dbReference>
<feature type="compositionally biased region" description="Basic and acidic residues" evidence="2">
    <location>
        <begin position="213"/>
        <end position="232"/>
    </location>
</feature>
<dbReference type="GO" id="GO:0019212">
    <property type="term" value="F:phosphatase inhibitor activity"/>
    <property type="evidence" value="ECO:0007669"/>
    <property type="project" value="TreeGrafter"/>
</dbReference>
<gene>
    <name evidence="4" type="ORF">UCRPA7_3782</name>
</gene>
<feature type="region of interest" description="Disordered" evidence="2">
    <location>
        <begin position="371"/>
        <end position="500"/>
    </location>
</feature>
<dbReference type="PANTHER" id="PTHR15111">
    <property type="entry name" value="RNA POLYMERASE II SUBUNIT 5-MEDIATING PROTEIN NNX3"/>
    <property type="match status" value="1"/>
</dbReference>
<feature type="compositionally biased region" description="Basic and acidic residues" evidence="2">
    <location>
        <begin position="443"/>
        <end position="459"/>
    </location>
</feature>
<dbReference type="OrthoDB" id="21413at2759"/>